<gene>
    <name evidence="8" type="ORF">PT974_02615</name>
</gene>
<evidence type="ECO:0000256" key="3">
    <source>
        <dbReference type="ARBA" id="ARBA00022750"/>
    </source>
</evidence>
<dbReference type="Proteomes" id="UP001338125">
    <property type="component" value="Unassembled WGS sequence"/>
</dbReference>
<sequence length="413" mass="45862">MWKLISLLLFMPLTWLTAAAVVSPTVNQTPARGFSLPVAPKNDAKRDFVRDWAAVRHKWGGGVPKDSSMFSLLENEGRVDVDPLGSDDIYIANIEIGTPPQRLRIALDTGSADLWIQSADTIYRANKKGPYAPQYKPNASETAHLVDDAKWALQYLDGTTASGIVYHDTVHIGGFTVENATVQSALKVAARFEDEDSLSGIMGLAKRLPSNVEPEMPSFISMLKKHLDHPVFTVDLKKNASGRFDFGYINKSLAVEDLAWVDTDPKSPHWDIQLELTSWDGVNASWYYQPFMATIDTGTTLMFLPDNLASMYWFAVPGMKVESGISNSYTFPCEVADQLPDLWFKVPRTERVLHIPGPYLNYGPTDDDPTYCWGGMQSAEGLDVTVLGDIMLKALFVAFDLEKNRVGFANKLL</sequence>
<keyword evidence="3 5" id="KW-0064">Aspartyl protease</keyword>
<dbReference type="PANTHER" id="PTHR47966">
    <property type="entry name" value="BETA-SITE APP-CLEAVING ENZYME, ISOFORM A-RELATED"/>
    <property type="match status" value="1"/>
</dbReference>
<organism evidence="8 9">
    <name type="scientific">Cladobotryum mycophilum</name>
    <dbReference type="NCBI Taxonomy" id="491253"/>
    <lineage>
        <taxon>Eukaryota</taxon>
        <taxon>Fungi</taxon>
        <taxon>Dikarya</taxon>
        <taxon>Ascomycota</taxon>
        <taxon>Pezizomycotina</taxon>
        <taxon>Sordariomycetes</taxon>
        <taxon>Hypocreomycetidae</taxon>
        <taxon>Hypocreales</taxon>
        <taxon>Hypocreaceae</taxon>
        <taxon>Cladobotryum</taxon>
    </lineage>
</organism>
<protein>
    <submittedName>
        <fullName evidence="8">Endothiapepsin</fullName>
    </submittedName>
</protein>
<accession>A0ABR0SZW2</accession>
<keyword evidence="6" id="KW-0732">Signal</keyword>
<feature type="chain" id="PRO_5047127903" evidence="6">
    <location>
        <begin position="20"/>
        <end position="413"/>
    </location>
</feature>
<dbReference type="PRINTS" id="PR00792">
    <property type="entry name" value="PEPSIN"/>
</dbReference>
<dbReference type="Gene3D" id="2.40.70.10">
    <property type="entry name" value="Acid Proteases"/>
    <property type="match status" value="2"/>
</dbReference>
<comment type="caution">
    <text evidence="8">The sequence shown here is derived from an EMBL/GenBank/DDBJ whole genome shotgun (WGS) entry which is preliminary data.</text>
</comment>
<evidence type="ECO:0000259" key="7">
    <source>
        <dbReference type="PROSITE" id="PS51767"/>
    </source>
</evidence>
<evidence type="ECO:0000256" key="6">
    <source>
        <dbReference type="SAM" id="SignalP"/>
    </source>
</evidence>
<dbReference type="InterPro" id="IPR001969">
    <property type="entry name" value="Aspartic_peptidase_AS"/>
</dbReference>
<dbReference type="Pfam" id="PF00026">
    <property type="entry name" value="Asp"/>
    <property type="match status" value="1"/>
</dbReference>
<keyword evidence="4 5" id="KW-0378">Hydrolase</keyword>
<reference evidence="8 9" key="1">
    <citation type="submission" date="2024-01" db="EMBL/GenBank/DDBJ databases">
        <title>Complete genome of Cladobotryum mycophilum ATHUM6906.</title>
        <authorList>
            <person name="Christinaki A.C."/>
            <person name="Myridakis A.I."/>
            <person name="Kouvelis V.N."/>
        </authorList>
    </citation>
    <scope>NUCLEOTIDE SEQUENCE [LARGE SCALE GENOMIC DNA]</scope>
    <source>
        <strain evidence="8 9">ATHUM6906</strain>
    </source>
</reference>
<dbReference type="SUPFAM" id="SSF50630">
    <property type="entry name" value="Acid proteases"/>
    <property type="match status" value="1"/>
</dbReference>
<feature type="signal peptide" evidence="6">
    <location>
        <begin position="1"/>
        <end position="19"/>
    </location>
</feature>
<dbReference type="PANTHER" id="PTHR47966:SF2">
    <property type="entry name" value="ASPERGILLOPEPSIN-1-RELATED"/>
    <property type="match status" value="1"/>
</dbReference>
<feature type="domain" description="Peptidase A1" evidence="7">
    <location>
        <begin position="90"/>
        <end position="409"/>
    </location>
</feature>
<evidence type="ECO:0000256" key="5">
    <source>
        <dbReference type="RuleBase" id="RU000454"/>
    </source>
</evidence>
<proteinExistence type="inferred from homology"/>
<evidence type="ECO:0000256" key="1">
    <source>
        <dbReference type="ARBA" id="ARBA00007447"/>
    </source>
</evidence>
<comment type="similarity">
    <text evidence="1 5">Belongs to the peptidase A1 family.</text>
</comment>
<evidence type="ECO:0000313" key="8">
    <source>
        <dbReference type="EMBL" id="KAK5997261.1"/>
    </source>
</evidence>
<dbReference type="PROSITE" id="PS00141">
    <property type="entry name" value="ASP_PROTEASE"/>
    <property type="match status" value="2"/>
</dbReference>
<dbReference type="InterPro" id="IPR034163">
    <property type="entry name" value="Aspergillopepsin-like_cat_dom"/>
</dbReference>
<dbReference type="InterPro" id="IPR033121">
    <property type="entry name" value="PEPTIDASE_A1"/>
</dbReference>
<dbReference type="InterPro" id="IPR001461">
    <property type="entry name" value="Aspartic_peptidase_A1"/>
</dbReference>
<evidence type="ECO:0000313" key="9">
    <source>
        <dbReference type="Proteomes" id="UP001338125"/>
    </source>
</evidence>
<evidence type="ECO:0000256" key="2">
    <source>
        <dbReference type="ARBA" id="ARBA00022670"/>
    </source>
</evidence>
<dbReference type="PROSITE" id="PS51767">
    <property type="entry name" value="PEPTIDASE_A1"/>
    <property type="match status" value="1"/>
</dbReference>
<evidence type="ECO:0000256" key="4">
    <source>
        <dbReference type="ARBA" id="ARBA00022801"/>
    </source>
</evidence>
<keyword evidence="2 5" id="KW-0645">Protease</keyword>
<dbReference type="CDD" id="cd06097">
    <property type="entry name" value="Aspergillopepsin_like"/>
    <property type="match status" value="1"/>
</dbReference>
<keyword evidence="9" id="KW-1185">Reference proteome</keyword>
<dbReference type="InterPro" id="IPR021109">
    <property type="entry name" value="Peptidase_aspartic_dom_sf"/>
</dbReference>
<dbReference type="EMBL" id="JAVFKD010000002">
    <property type="protein sequence ID" value="KAK5997261.1"/>
    <property type="molecule type" value="Genomic_DNA"/>
</dbReference>
<name>A0ABR0SZW2_9HYPO</name>